<comment type="caution">
    <text evidence="3">The sequence shown here is derived from an EMBL/GenBank/DDBJ whole genome shotgun (WGS) entry which is preliminary data.</text>
</comment>
<dbReference type="GeneID" id="99739075"/>
<keyword evidence="1" id="KW-1277">Toxin-antitoxin system</keyword>
<dbReference type="Proteomes" id="UP000245981">
    <property type="component" value="Unassembled WGS sequence"/>
</dbReference>
<proteinExistence type="predicted"/>
<gene>
    <name evidence="3" type="ORF">C7431_107226</name>
    <name evidence="2" type="ORF">KYI95_11430</name>
</gene>
<name>A0A2V2B967_9GAMM</name>
<accession>A0A2V2B967</accession>
<dbReference type="Proteomes" id="UP001197236">
    <property type="component" value="Unassembled WGS sequence"/>
</dbReference>
<evidence type="ECO:0000313" key="4">
    <source>
        <dbReference type="Proteomes" id="UP000245981"/>
    </source>
</evidence>
<evidence type="ECO:0000313" key="5">
    <source>
        <dbReference type="Proteomes" id="UP001197236"/>
    </source>
</evidence>
<keyword evidence="5" id="KW-1185">Reference proteome</keyword>
<reference evidence="2 5" key="2">
    <citation type="submission" date="2021-07" db="EMBL/GenBank/DDBJ databases">
        <title>A novel phosphonate cluster across the Pantoea species complex is important for pathogenicity in onion.</title>
        <authorList>
            <person name="Zhao M."/>
            <person name="Stice S."/>
            <person name="Shin G.Y."/>
            <person name="Coutinho T."/>
            <person name="Gitaitis R."/>
            <person name="Kvitko B."/>
            <person name="Dutta B."/>
        </authorList>
    </citation>
    <scope>NUCLEOTIDE SEQUENCE [LARGE SCALE GENOMIC DNA]</scope>
    <source>
        <strain evidence="2 5">BD 382</strain>
    </source>
</reference>
<dbReference type="EMBL" id="QGHF01000007">
    <property type="protein sequence ID" value="PWK95824.1"/>
    <property type="molecule type" value="Genomic_DNA"/>
</dbReference>
<evidence type="ECO:0000256" key="1">
    <source>
        <dbReference type="ARBA" id="ARBA00022649"/>
    </source>
</evidence>
<dbReference type="Gene3D" id="1.10.1220.80">
    <property type="match status" value="1"/>
</dbReference>
<organism evidence="3 4">
    <name type="scientific">Pantoea allii</name>
    <dbReference type="NCBI Taxonomy" id="574096"/>
    <lineage>
        <taxon>Bacteria</taxon>
        <taxon>Pseudomonadati</taxon>
        <taxon>Pseudomonadota</taxon>
        <taxon>Gammaproteobacteria</taxon>
        <taxon>Enterobacterales</taxon>
        <taxon>Erwiniaceae</taxon>
        <taxon>Pantoea</taxon>
    </lineage>
</organism>
<dbReference type="InterPro" id="IPR009956">
    <property type="entry name" value="Post-segregation_anti-tox_CcdA"/>
</dbReference>
<dbReference type="Pfam" id="PF07362">
    <property type="entry name" value="CcdA"/>
    <property type="match status" value="1"/>
</dbReference>
<protein>
    <submittedName>
        <fullName evidence="3">Antitoxin CcdA</fullName>
    </submittedName>
    <submittedName>
        <fullName evidence="2">Type II toxin-antitoxin system CcdA family antitoxin</fullName>
    </submittedName>
</protein>
<dbReference type="RefSeq" id="WP_063877079.1">
    <property type="nucleotide sequence ID" value="NZ_CP125959.1"/>
</dbReference>
<evidence type="ECO:0000313" key="2">
    <source>
        <dbReference type="EMBL" id="MBW1257794.1"/>
    </source>
</evidence>
<sequence>MKYRTNVTIDKEAYEVFSSAGLNLSGMVNELVINEARRIRAERWKEENRESMKAFSDFVGEEGSLSDMYRNW</sequence>
<evidence type="ECO:0000313" key="3">
    <source>
        <dbReference type="EMBL" id="PWK95824.1"/>
    </source>
</evidence>
<dbReference type="OrthoDB" id="6485735at2"/>
<dbReference type="STRING" id="574096.HA38_04065"/>
<dbReference type="AlphaFoldDB" id="A0A2V2B967"/>
<reference evidence="3 4" key="1">
    <citation type="submission" date="2018-05" db="EMBL/GenBank/DDBJ databases">
        <title>Genomic Encyclopedia of Type Strains, Phase IV (KMG-V): Genome sequencing to study the core and pangenomes of soil and plant-associated prokaryotes.</title>
        <authorList>
            <person name="Whitman W."/>
        </authorList>
    </citation>
    <scope>NUCLEOTIDE SEQUENCE [LARGE SCALE GENOMIC DNA]</scope>
    <source>
        <strain evidence="3 4">PNA 200-10</strain>
    </source>
</reference>
<dbReference type="EMBL" id="JAHVXZ010000005">
    <property type="protein sequence ID" value="MBW1257794.1"/>
    <property type="molecule type" value="Genomic_DNA"/>
</dbReference>